<dbReference type="Gene3D" id="3.40.50.360">
    <property type="match status" value="1"/>
</dbReference>
<dbReference type="AlphaFoldDB" id="X0SVE2"/>
<feature type="non-terminal residue" evidence="1">
    <location>
        <position position="54"/>
    </location>
</feature>
<sequence length="54" mass="5812">MQLSIDFEVTSEDLTTADAILVGTPTYNHEAARSTQKVFEDAAVKGISLKDKVG</sequence>
<gene>
    <name evidence="1" type="ORF">S01H1_14636</name>
</gene>
<organism evidence="1">
    <name type="scientific">marine sediment metagenome</name>
    <dbReference type="NCBI Taxonomy" id="412755"/>
    <lineage>
        <taxon>unclassified sequences</taxon>
        <taxon>metagenomes</taxon>
        <taxon>ecological metagenomes</taxon>
    </lineage>
</organism>
<comment type="caution">
    <text evidence="1">The sequence shown here is derived from an EMBL/GenBank/DDBJ whole genome shotgun (WGS) entry which is preliminary data.</text>
</comment>
<protein>
    <submittedName>
        <fullName evidence="1">Uncharacterized protein</fullName>
    </submittedName>
</protein>
<proteinExistence type="predicted"/>
<reference evidence="1" key="1">
    <citation type="journal article" date="2014" name="Front. Microbiol.">
        <title>High frequency of phylogenetically diverse reductive dehalogenase-homologous genes in deep subseafloor sedimentary metagenomes.</title>
        <authorList>
            <person name="Kawai M."/>
            <person name="Futagami T."/>
            <person name="Toyoda A."/>
            <person name="Takaki Y."/>
            <person name="Nishi S."/>
            <person name="Hori S."/>
            <person name="Arai W."/>
            <person name="Tsubouchi T."/>
            <person name="Morono Y."/>
            <person name="Uchiyama I."/>
            <person name="Ito T."/>
            <person name="Fujiyama A."/>
            <person name="Inagaki F."/>
            <person name="Takami H."/>
        </authorList>
    </citation>
    <scope>NUCLEOTIDE SEQUENCE</scope>
    <source>
        <strain evidence="1">Expedition CK06-06</strain>
    </source>
</reference>
<name>X0SVE2_9ZZZZ</name>
<dbReference type="SUPFAM" id="SSF52218">
    <property type="entry name" value="Flavoproteins"/>
    <property type="match status" value="1"/>
</dbReference>
<evidence type="ECO:0000313" key="1">
    <source>
        <dbReference type="EMBL" id="GAF67780.1"/>
    </source>
</evidence>
<dbReference type="InterPro" id="IPR029039">
    <property type="entry name" value="Flavoprotein-like_sf"/>
</dbReference>
<dbReference type="EMBL" id="BARS01007621">
    <property type="protein sequence ID" value="GAF67780.1"/>
    <property type="molecule type" value="Genomic_DNA"/>
</dbReference>
<accession>X0SVE2</accession>